<evidence type="ECO:0000259" key="2">
    <source>
        <dbReference type="Pfam" id="PF00561"/>
    </source>
</evidence>
<keyword evidence="1" id="KW-0732">Signal</keyword>
<dbReference type="GO" id="GO:0016020">
    <property type="term" value="C:membrane"/>
    <property type="evidence" value="ECO:0007669"/>
    <property type="project" value="TreeGrafter"/>
</dbReference>
<keyword evidence="4" id="KW-1185">Reference proteome</keyword>
<dbReference type="InParanoid" id="K3WGH3"/>
<dbReference type="InterPro" id="IPR000073">
    <property type="entry name" value="AB_hydrolase_1"/>
</dbReference>
<dbReference type="AlphaFoldDB" id="K3WGH3"/>
<dbReference type="EnsemblProtists" id="PYU1_T004064">
    <property type="protein sequence ID" value="PYU1_T004064"/>
    <property type="gene ID" value="PYU1_G004054"/>
</dbReference>
<feature type="signal peptide" evidence="1">
    <location>
        <begin position="1"/>
        <end position="23"/>
    </location>
</feature>
<dbReference type="Proteomes" id="UP000019132">
    <property type="component" value="Unassembled WGS sequence"/>
</dbReference>
<reference evidence="4" key="1">
    <citation type="journal article" date="2010" name="Genome Biol.">
        <title>Genome sequence of the necrotrophic plant pathogen Pythium ultimum reveals original pathogenicity mechanisms and effector repertoire.</title>
        <authorList>
            <person name="Levesque C.A."/>
            <person name="Brouwer H."/>
            <person name="Cano L."/>
            <person name="Hamilton J.P."/>
            <person name="Holt C."/>
            <person name="Huitema E."/>
            <person name="Raffaele S."/>
            <person name="Robideau G.P."/>
            <person name="Thines M."/>
            <person name="Win J."/>
            <person name="Zerillo M.M."/>
            <person name="Beakes G.W."/>
            <person name="Boore J.L."/>
            <person name="Busam D."/>
            <person name="Dumas B."/>
            <person name="Ferriera S."/>
            <person name="Fuerstenberg S.I."/>
            <person name="Gachon C.M."/>
            <person name="Gaulin E."/>
            <person name="Govers F."/>
            <person name="Grenville-Briggs L."/>
            <person name="Horner N."/>
            <person name="Hostetler J."/>
            <person name="Jiang R.H."/>
            <person name="Johnson J."/>
            <person name="Krajaejun T."/>
            <person name="Lin H."/>
            <person name="Meijer H.J."/>
            <person name="Moore B."/>
            <person name="Morris P."/>
            <person name="Phuntmart V."/>
            <person name="Puiu D."/>
            <person name="Shetty J."/>
            <person name="Stajich J.E."/>
            <person name="Tripathy S."/>
            <person name="Wawra S."/>
            <person name="van West P."/>
            <person name="Whitty B.R."/>
            <person name="Coutinho P.M."/>
            <person name="Henrissat B."/>
            <person name="Martin F."/>
            <person name="Thomas P.D."/>
            <person name="Tyler B.M."/>
            <person name="De Vries R.P."/>
            <person name="Kamoun S."/>
            <person name="Yandell M."/>
            <person name="Tisserat N."/>
            <person name="Buell C.R."/>
        </authorList>
    </citation>
    <scope>NUCLEOTIDE SEQUENCE</scope>
    <source>
        <strain evidence="4">DAOM:BR144</strain>
    </source>
</reference>
<dbReference type="EMBL" id="GL376567">
    <property type="status" value="NOT_ANNOTATED_CDS"/>
    <property type="molecule type" value="Genomic_DNA"/>
</dbReference>
<dbReference type="Gene3D" id="3.40.50.1820">
    <property type="entry name" value="alpha/beta hydrolase"/>
    <property type="match status" value="1"/>
</dbReference>
<reference evidence="4" key="2">
    <citation type="submission" date="2010-04" db="EMBL/GenBank/DDBJ databases">
        <authorList>
            <person name="Buell R."/>
            <person name="Hamilton J."/>
            <person name="Hostetler J."/>
        </authorList>
    </citation>
    <scope>NUCLEOTIDE SEQUENCE [LARGE SCALE GENOMIC DNA]</scope>
    <source>
        <strain evidence="4">DAOM:BR144</strain>
    </source>
</reference>
<accession>K3WGH3</accession>
<evidence type="ECO:0000313" key="3">
    <source>
        <dbReference type="EnsemblProtists" id="PYU1_T004064"/>
    </source>
</evidence>
<feature type="chain" id="PRO_5003871954" description="AB hydrolase-1 domain-containing protein" evidence="1">
    <location>
        <begin position="24"/>
        <end position="306"/>
    </location>
</feature>
<evidence type="ECO:0000313" key="4">
    <source>
        <dbReference type="Proteomes" id="UP000019132"/>
    </source>
</evidence>
<sequence>MVLASVVHSVMLQTLKFLGFCAGYSSKNVVVSEFDWSYLERHGKEEDANGTVVVLHGFSAIKETCINTARDINKKFKVIIPDLPGHGRTTPINPLLNYSVDHQARRLHEFFDATIAPEKKIHLVGISMGGMIAGVYAATYPERVSSLTLVCPAGITMKNKSTGLKILEETGENLLLAHKTDDIVRMSKLISEGREIPHFIASIIAGEREKQLPVLKKIVSDCFPQQTILDEYIPRIRAKTLVMWGKQDQVLDVSCVETLEKKLAVDQKHVIIFDGCGHTVHHERHEECANAISEFITGKVPTLCAA</sequence>
<dbReference type="FunCoup" id="K3WGH3">
    <property type="interactions" value="11"/>
</dbReference>
<dbReference type="ESTHER" id="pytul-k3wgh3">
    <property type="family name" value="ABHD6-Lip"/>
</dbReference>
<proteinExistence type="predicted"/>
<reference evidence="3" key="3">
    <citation type="submission" date="2015-02" db="UniProtKB">
        <authorList>
            <consortium name="EnsemblProtists"/>
        </authorList>
    </citation>
    <scope>IDENTIFICATION</scope>
    <source>
        <strain evidence="3">DAOM BR144</strain>
    </source>
</reference>
<dbReference type="STRING" id="431595.K3WGH3"/>
<dbReference type="InterPro" id="IPR000639">
    <property type="entry name" value="Epox_hydrolase-like"/>
</dbReference>
<dbReference type="PRINTS" id="PR00412">
    <property type="entry name" value="EPOXHYDRLASE"/>
</dbReference>
<name>K3WGH3_GLOUD</name>
<dbReference type="Pfam" id="PF00561">
    <property type="entry name" value="Abhydrolase_1"/>
    <property type="match status" value="1"/>
</dbReference>
<dbReference type="PANTHER" id="PTHR43798:SF33">
    <property type="entry name" value="HYDROLASE, PUTATIVE (AFU_ORTHOLOGUE AFUA_2G14860)-RELATED"/>
    <property type="match status" value="1"/>
</dbReference>
<dbReference type="GO" id="GO:0003824">
    <property type="term" value="F:catalytic activity"/>
    <property type="evidence" value="ECO:0007669"/>
    <property type="project" value="InterPro"/>
</dbReference>
<dbReference type="InterPro" id="IPR029058">
    <property type="entry name" value="AB_hydrolase_fold"/>
</dbReference>
<dbReference type="PRINTS" id="PR00111">
    <property type="entry name" value="ABHYDROLASE"/>
</dbReference>
<feature type="domain" description="AB hydrolase-1" evidence="2">
    <location>
        <begin position="51"/>
        <end position="158"/>
    </location>
</feature>
<organism evidence="3 4">
    <name type="scientific">Globisporangium ultimum (strain ATCC 200006 / CBS 805.95 / DAOM BR144)</name>
    <name type="common">Pythium ultimum</name>
    <dbReference type="NCBI Taxonomy" id="431595"/>
    <lineage>
        <taxon>Eukaryota</taxon>
        <taxon>Sar</taxon>
        <taxon>Stramenopiles</taxon>
        <taxon>Oomycota</taxon>
        <taxon>Peronosporomycetes</taxon>
        <taxon>Pythiales</taxon>
        <taxon>Pythiaceae</taxon>
        <taxon>Globisporangium</taxon>
    </lineage>
</organism>
<dbReference type="SUPFAM" id="SSF53474">
    <property type="entry name" value="alpha/beta-Hydrolases"/>
    <property type="match status" value="1"/>
</dbReference>
<dbReference type="eggNOG" id="KOG1454">
    <property type="taxonomic scope" value="Eukaryota"/>
</dbReference>
<evidence type="ECO:0000256" key="1">
    <source>
        <dbReference type="SAM" id="SignalP"/>
    </source>
</evidence>
<dbReference type="VEuPathDB" id="FungiDB:PYU1_G004054"/>
<dbReference type="PANTHER" id="PTHR43798">
    <property type="entry name" value="MONOACYLGLYCEROL LIPASE"/>
    <property type="match status" value="1"/>
</dbReference>
<dbReference type="HOGENOM" id="CLU_020336_13_9_1"/>
<protein>
    <recommendedName>
        <fullName evidence="2">AB hydrolase-1 domain-containing protein</fullName>
    </recommendedName>
</protein>
<dbReference type="InterPro" id="IPR050266">
    <property type="entry name" value="AB_hydrolase_sf"/>
</dbReference>